<sequence length="67" mass="8046">MMFEVMAFKFCPIHIKHQTFNFKLKSAVFMRQRFFCPLYSPFGRGIVPFVREKARPSSFCRILYSTK</sequence>
<organism evidence="1 2">
    <name type="scientific">Megasphaera elsdenii</name>
    <dbReference type="NCBI Taxonomy" id="907"/>
    <lineage>
        <taxon>Bacteria</taxon>
        <taxon>Bacillati</taxon>
        <taxon>Bacillota</taxon>
        <taxon>Negativicutes</taxon>
        <taxon>Veillonellales</taxon>
        <taxon>Veillonellaceae</taxon>
        <taxon>Megasphaera</taxon>
    </lineage>
</organism>
<name>A0A2S0M785_MEGEL</name>
<evidence type="ECO:0000313" key="1">
    <source>
        <dbReference type="EMBL" id="AVO27330.1"/>
    </source>
</evidence>
<gene>
    <name evidence="1" type="ORF">C6Y28_06780</name>
</gene>
<dbReference type="AlphaFoldDB" id="A0A2S0M785"/>
<evidence type="ECO:0000313" key="2">
    <source>
        <dbReference type="Proteomes" id="UP000238358"/>
    </source>
</evidence>
<reference evidence="1 2" key="1">
    <citation type="journal article" date="2018" name="Genome Announc.">
        <title>Complete genomes of two Megasphaera elsdenii strains, NCIMB 702410 and ATCC 25940.</title>
        <authorList>
            <person name="Hatmaker E.A."/>
            <person name="O'Dell K."/>
            <person name="Riley L.A."/>
            <person name="Klingeman D.M."/>
            <person name="Guss A.M."/>
        </authorList>
    </citation>
    <scope>NUCLEOTIDE SEQUENCE [LARGE SCALE GENOMIC DNA]</scope>
    <source>
        <strain evidence="1 2">NCIMB702410</strain>
    </source>
</reference>
<protein>
    <submittedName>
        <fullName evidence="1">Uncharacterized protein</fullName>
    </submittedName>
</protein>
<dbReference type="Proteomes" id="UP000238358">
    <property type="component" value="Chromosome"/>
</dbReference>
<accession>A0A2S0M785</accession>
<proteinExistence type="predicted"/>
<dbReference type="EMBL" id="CP027569">
    <property type="protein sequence ID" value="AVO27330.1"/>
    <property type="molecule type" value="Genomic_DNA"/>
</dbReference>